<keyword evidence="4" id="KW-0597">Phosphoprotein</keyword>
<sequence length="250" mass="29231">MNNKILIVEDELLIALDMQGTLEKLGFEVIIDVTSVEQAILYIEEHQPMLVLIDINLNKNKDGTHLGQYLLQKDTMPYIYITSYADKSTLDQVNATRPNGYIVKPFKDDDLKATVSVVLNNYYHKKIDALRNNENENDPVPLRIRKVVDYINNHLDKKIEIHELATLTEWKMDHFIRLFSKYLKTTPYQYILSRKINKAKSLLEDTVVPINEIVFELGFESNSNFYQAFKKITNDTPENYRRKQQLKSTN</sequence>
<dbReference type="PROSITE" id="PS50110">
    <property type="entry name" value="RESPONSE_REGULATORY"/>
    <property type="match status" value="1"/>
</dbReference>
<keyword evidence="1" id="KW-0805">Transcription regulation</keyword>
<keyword evidence="2 7" id="KW-0238">DNA-binding</keyword>
<dbReference type="PANTHER" id="PTHR43280">
    <property type="entry name" value="ARAC-FAMILY TRANSCRIPTIONAL REGULATOR"/>
    <property type="match status" value="1"/>
</dbReference>
<evidence type="ECO:0000256" key="3">
    <source>
        <dbReference type="ARBA" id="ARBA00023163"/>
    </source>
</evidence>
<keyword evidence="3" id="KW-0804">Transcription</keyword>
<dbReference type="SMART" id="SM00342">
    <property type="entry name" value="HTH_ARAC"/>
    <property type="match status" value="1"/>
</dbReference>
<dbReference type="SUPFAM" id="SSF46689">
    <property type="entry name" value="Homeodomain-like"/>
    <property type="match status" value="2"/>
</dbReference>
<dbReference type="Pfam" id="PF00072">
    <property type="entry name" value="Response_reg"/>
    <property type="match status" value="1"/>
</dbReference>
<protein>
    <submittedName>
        <fullName evidence="7">AraC-like DNA-binding protein</fullName>
    </submittedName>
</protein>
<dbReference type="SUPFAM" id="SSF52172">
    <property type="entry name" value="CheY-like"/>
    <property type="match status" value="1"/>
</dbReference>
<evidence type="ECO:0000313" key="8">
    <source>
        <dbReference type="Proteomes" id="UP000280091"/>
    </source>
</evidence>
<dbReference type="SMART" id="SM00448">
    <property type="entry name" value="REC"/>
    <property type="match status" value="1"/>
</dbReference>
<evidence type="ECO:0000259" key="6">
    <source>
        <dbReference type="PROSITE" id="PS50110"/>
    </source>
</evidence>
<dbReference type="InterPro" id="IPR011006">
    <property type="entry name" value="CheY-like_superfamily"/>
</dbReference>
<accession>A0A495S8W3</accession>
<dbReference type="CDD" id="cd17534">
    <property type="entry name" value="REC_DC-like"/>
    <property type="match status" value="1"/>
</dbReference>
<comment type="caution">
    <text evidence="7">The sequence shown here is derived from an EMBL/GenBank/DDBJ whole genome shotgun (WGS) entry which is preliminary data.</text>
</comment>
<dbReference type="Pfam" id="PF12833">
    <property type="entry name" value="HTH_18"/>
    <property type="match status" value="1"/>
</dbReference>
<evidence type="ECO:0000313" key="7">
    <source>
        <dbReference type="EMBL" id="RKS95528.1"/>
    </source>
</evidence>
<feature type="modified residue" description="4-aspartylphosphate" evidence="4">
    <location>
        <position position="54"/>
    </location>
</feature>
<dbReference type="GO" id="GO:0000160">
    <property type="term" value="P:phosphorelay signal transduction system"/>
    <property type="evidence" value="ECO:0007669"/>
    <property type="project" value="InterPro"/>
</dbReference>
<dbReference type="PANTHER" id="PTHR43280:SF28">
    <property type="entry name" value="HTH-TYPE TRANSCRIPTIONAL ACTIVATOR RHAS"/>
    <property type="match status" value="1"/>
</dbReference>
<dbReference type="OrthoDB" id="2962330at2"/>
<evidence type="ECO:0000256" key="4">
    <source>
        <dbReference type="PROSITE-ProRule" id="PRU00169"/>
    </source>
</evidence>
<dbReference type="Proteomes" id="UP000280091">
    <property type="component" value="Unassembled WGS sequence"/>
</dbReference>
<evidence type="ECO:0000256" key="1">
    <source>
        <dbReference type="ARBA" id="ARBA00023015"/>
    </source>
</evidence>
<dbReference type="PROSITE" id="PS01124">
    <property type="entry name" value="HTH_ARAC_FAMILY_2"/>
    <property type="match status" value="1"/>
</dbReference>
<dbReference type="GO" id="GO:0003700">
    <property type="term" value="F:DNA-binding transcription factor activity"/>
    <property type="evidence" value="ECO:0007669"/>
    <property type="project" value="InterPro"/>
</dbReference>
<dbReference type="InterPro" id="IPR001789">
    <property type="entry name" value="Sig_transdc_resp-reg_receiver"/>
</dbReference>
<dbReference type="InterPro" id="IPR009057">
    <property type="entry name" value="Homeodomain-like_sf"/>
</dbReference>
<dbReference type="RefSeq" id="WP_121364613.1">
    <property type="nucleotide sequence ID" value="NZ_RBXA01000001.1"/>
</dbReference>
<name>A0A495S8W3_9FLAO</name>
<dbReference type="GO" id="GO:0043565">
    <property type="term" value="F:sequence-specific DNA binding"/>
    <property type="evidence" value="ECO:0007669"/>
    <property type="project" value="InterPro"/>
</dbReference>
<gene>
    <name evidence="7" type="ORF">BC952_1218</name>
</gene>
<dbReference type="InterPro" id="IPR018060">
    <property type="entry name" value="HTH_AraC"/>
</dbReference>
<dbReference type="AlphaFoldDB" id="A0A495S8W3"/>
<evidence type="ECO:0000256" key="2">
    <source>
        <dbReference type="ARBA" id="ARBA00023125"/>
    </source>
</evidence>
<evidence type="ECO:0000259" key="5">
    <source>
        <dbReference type="PROSITE" id="PS01124"/>
    </source>
</evidence>
<feature type="domain" description="Response regulatory" evidence="6">
    <location>
        <begin position="4"/>
        <end position="119"/>
    </location>
</feature>
<reference evidence="7 8" key="1">
    <citation type="submission" date="2018-10" db="EMBL/GenBank/DDBJ databases">
        <title>Genomic Encyclopedia of Archaeal and Bacterial Type Strains, Phase II (KMG-II): from individual species to whole genera.</title>
        <authorList>
            <person name="Goeker M."/>
        </authorList>
    </citation>
    <scope>NUCLEOTIDE SEQUENCE [LARGE SCALE GENOMIC DNA]</scope>
    <source>
        <strain evidence="7 8">DSM 15094</strain>
    </source>
</reference>
<dbReference type="Gene3D" id="1.10.10.60">
    <property type="entry name" value="Homeodomain-like"/>
    <property type="match status" value="2"/>
</dbReference>
<feature type="domain" description="HTH araC/xylS-type" evidence="5">
    <location>
        <begin position="145"/>
        <end position="243"/>
    </location>
</feature>
<dbReference type="Gene3D" id="3.40.50.2300">
    <property type="match status" value="1"/>
</dbReference>
<organism evidence="7 8">
    <name type="scientific">Flavobacterium limicola</name>
    <dbReference type="NCBI Taxonomy" id="180441"/>
    <lineage>
        <taxon>Bacteria</taxon>
        <taxon>Pseudomonadati</taxon>
        <taxon>Bacteroidota</taxon>
        <taxon>Flavobacteriia</taxon>
        <taxon>Flavobacteriales</taxon>
        <taxon>Flavobacteriaceae</taxon>
        <taxon>Flavobacterium</taxon>
    </lineage>
</organism>
<proteinExistence type="predicted"/>
<keyword evidence="8" id="KW-1185">Reference proteome</keyword>
<dbReference type="EMBL" id="RBXA01000001">
    <property type="protein sequence ID" value="RKS95528.1"/>
    <property type="molecule type" value="Genomic_DNA"/>
</dbReference>